<dbReference type="OrthoDB" id="2085501at2"/>
<keyword evidence="3" id="KW-1185">Reference proteome</keyword>
<gene>
    <name evidence="2" type="ORF">CCE28_19110</name>
</gene>
<comment type="caution">
    <text evidence="2">The sequence shown here is derived from an EMBL/GenBank/DDBJ whole genome shotgun (WGS) entry which is preliminary data.</text>
</comment>
<evidence type="ECO:0008006" key="4">
    <source>
        <dbReference type="Google" id="ProtNLM"/>
    </source>
</evidence>
<proteinExistence type="predicted"/>
<evidence type="ECO:0000313" key="2">
    <source>
        <dbReference type="EMBL" id="PAB57406.1"/>
    </source>
</evidence>
<feature type="signal peptide" evidence="1">
    <location>
        <begin position="1"/>
        <end position="19"/>
    </location>
</feature>
<accession>A0A267MCX3</accession>
<dbReference type="PROSITE" id="PS51257">
    <property type="entry name" value="PROKAR_LIPOPROTEIN"/>
    <property type="match status" value="1"/>
</dbReference>
<name>A0A267MCX3_9FIRM</name>
<dbReference type="Proteomes" id="UP000216024">
    <property type="component" value="Unassembled WGS sequence"/>
</dbReference>
<feature type="chain" id="PRO_5039705515" description="Lipoprotein" evidence="1">
    <location>
        <begin position="20"/>
        <end position="157"/>
    </location>
</feature>
<keyword evidence="1" id="KW-0732">Signal</keyword>
<sequence>MKRLLKSVMLLTLIIGLFAGCNTSKEDKFISEEINPNINVFGIKLLMEEKEVIYILGGEGEYSPCVYGYERTYDDKHLSIGFDKDSKVRKIIVKSSNEDVYGIKKGMDEDEALNILKENSFTKEEDTSRSVKDKIFIKILGDDNNKVKGSIIEIIPE</sequence>
<reference evidence="2 3" key="1">
    <citation type="submission" date="2017-06" db="EMBL/GenBank/DDBJ databases">
        <title>Draft genome sequence of anaerobic fermentative bacterium Anaeromicrobium sediminis DY2726D isolated from West Pacific Ocean sediments.</title>
        <authorList>
            <person name="Zeng X."/>
        </authorList>
    </citation>
    <scope>NUCLEOTIDE SEQUENCE [LARGE SCALE GENOMIC DNA]</scope>
    <source>
        <strain evidence="2 3">DY2726D</strain>
    </source>
</reference>
<dbReference type="RefSeq" id="WP_095135384.1">
    <property type="nucleotide sequence ID" value="NZ_NIBG01000026.1"/>
</dbReference>
<organism evidence="2 3">
    <name type="scientific">Anaeromicrobium sediminis</name>
    <dbReference type="NCBI Taxonomy" id="1478221"/>
    <lineage>
        <taxon>Bacteria</taxon>
        <taxon>Bacillati</taxon>
        <taxon>Bacillota</taxon>
        <taxon>Clostridia</taxon>
        <taxon>Peptostreptococcales</taxon>
        <taxon>Thermotaleaceae</taxon>
        <taxon>Anaeromicrobium</taxon>
    </lineage>
</organism>
<dbReference type="EMBL" id="NIBG01000026">
    <property type="protein sequence ID" value="PAB57406.1"/>
    <property type="molecule type" value="Genomic_DNA"/>
</dbReference>
<evidence type="ECO:0000256" key="1">
    <source>
        <dbReference type="SAM" id="SignalP"/>
    </source>
</evidence>
<protein>
    <recommendedName>
        <fullName evidence="4">Lipoprotein</fullName>
    </recommendedName>
</protein>
<dbReference type="AlphaFoldDB" id="A0A267MCX3"/>
<evidence type="ECO:0000313" key="3">
    <source>
        <dbReference type="Proteomes" id="UP000216024"/>
    </source>
</evidence>